<evidence type="ECO:0008006" key="4">
    <source>
        <dbReference type="Google" id="ProtNLM"/>
    </source>
</evidence>
<keyword evidence="3" id="KW-1185">Reference proteome</keyword>
<dbReference type="PROSITE" id="PS51257">
    <property type="entry name" value="PROKAR_LIPOPROTEIN"/>
    <property type="match status" value="1"/>
</dbReference>
<dbReference type="AlphaFoldDB" id="A0A1H1RSP9"/>
<accession>A0A1H1RSP9</accession>
<evidence type="ECO:0000313" key="2">
    <source>
        <dbReference type="EMBL" id="SDS38730.1"/>
    </source>
</evidence>
<keyword evidence="1" id="KW-0732">Signal</keyword>
<dbReference type="RefSeq" id="WP_091370026.1">
    <property type="nucleotide sequence ID" value="NZ_LT629740.1"/>
</dbReference>
<dbReference type="Proteomes" id="UP000199679">
    <property type="component" value="Chromosome I"/>
</dbReference>
<gene>
    <name evidence="2" type="ORF">SAMN05216490_1064</name>
</gene>
<organism evidence="2 3">
    <name type="scientific">Mucilaginibacter mallensis</name>
    <dbReference type="NCBI Taxonomy" id="652787"/>
    <lineage>
        <taxon>Bacteria</taxon>
        <taxon>Pseudomonadati</taxon>
        <taxon>Bacteroidota</taxon>
        <taxon>Sphingobacteriia</taxon>
        <taxon>Sphingobacteriales</taxon>
        <taxon>Sphingobacteriaceae</taxon>
        <taxon>Mucilaginibacter</taxon>
    </lineage>
</organism>
<protein>
    <recommendedName>
        <fullName evidence="4">Lipocalin-like domain-containing protein</fullName>
    </recommendedName>
</protein>
<proteinExistence type="predicted"/>
<feature type="signal peptide" evidence="1">
    <location>
        <begin position="1"/>
        <end position="23"/>
    </location>
</feature>
<evidence type="ECO:0000313" key="3">
    <source>
        <dbReference type="Proteomes" id="UP000199679"/>
    </source>
</evidence>
<evidence type="ECO:0000256" key="1">
    <source>
        <dbReference type="SAM" id="SignalP"/>
    </source>
</evidence>
<feature type="chain" id="PRO_5009259263" description="Lipocalin-like domain-containing protein" evidence="1">
    <location>
        <begin position="24"/>
        <end position="131"/>
    </location>
</feature>
<reference evidence="2 3" key="1">
    <citation type="submission" date="2016-10" db="EMBL/GenBank/DDBJ databases">
        <authorList>
            <person name="de Groot N.N."/>
        </authorList>
    </citation>
    <scope>NUCLEOTIDE SEQUENCE [LARGE SCALE GENOMIC DNA]</scope>
    <source>
        <strain evidence="2 3">MP1X4</strain>
    </source>
</reference>
<dbReference type="OrthoDB" id="794255at2"/>
<sequence length="131" mass="14650">MKRYKLPAVILLLLIAACKPAVKPENLYGTWKYIKVENPNETPPDSVSKSTLQEESPSIRFSKGDSLTIVWGGKILSHGTFVLDGMNIRYTEILPGGKTRTFPFYVSEITDKELIFETLGEEGTRVTAVKE</sequence>
<dbReference type="STRING" id="652787.SAMN05216490_1064"/>
<dbReference type="EMBL" id="LT629740">
    <property type="protein sequence ID" value="SDS38730.1"/>
    <property type="molecule type" value="Genomic_DNA"/>
</dbReference>
<name>A0A1H1RSP9_MUCMA</name>